<dbReference type="PANTHER" id="PTHR35083:SF1">
    <property type="entry name" value="RGD1565685 PROTEIN"/>
    <property type="match status" value="1"/>
</dbReference>
<evidence type="ECO:0000256" key="1">
    <source>
        <dbReference type="SAM" id="Coils"/>
    </source>
</evidence>
<name>A0A9D4M058_DREPO</name>
<evidence type="ECO:0000313" key="3">
    <source>
        <dbReference type="Proteomes" id="UP000828390"/>
    </source>
</evidence>
<evidence type="ECO:0008006" key="4">
    <source>
        <dbReference type="Google" id="ProtNLM"/>
    </source>
</evidence>
<feature type="coiled-coil region" evidence="1">
    <location>
        <begin position="254"/>
        <end position="337"/>
    </location>
</feature>
<dbReference type="OrthoDB" id="6118599at2759"/>
<dbReference type="Gene3D" id="3.40.50.300">
    <property type="entry name" value="P-loop containing nucleotide triphosphate hydrolases"/>
    <property type="match status" value="1"/>
</dbReference>
<accession>A0A9D4M058</accession>
<evidence type="ECO:0000313" key="2">
    <source>
        <dbReference type="EMBL" id="KAH3868385.1"/>
    </source>
</evidence>
<dbReference type="Pfam" id="PF15112">
    <property type="entry name" value="DUF4559"/>
    <property type="match status" value="1"/>
</dbReference>
<keyword evidence="3" id="KW-1185">Reference proteome</keyword>
<comment type="caution">
    <text evidence="2">The sequence shown here is derived from an EMBL/GenBank/DDBJ whole genome shotgun (WGS) entry which is preliminary data.</text>
</comment>
<dbReference type="EMBL" id="JAIWYP010000002">
    <property type="protein sequence ID" value="KAH3868385.1"/>
    <property type="molecule type" value="Genomic_DNA"/>
</dbReference>
<keyword evidence="1" id="KW-0175">Coiled coil</keyword>
<dbReference type="InterPro" id="IPR027897">
    <property type="entry name" value="DUF4559"/>
</dbReference>
<dbReference type="Proteomes" id="UP000828390">
    <property type="component" value="Unassembled WGS sequence"/>
</dbReference>
<reference evidence="2" key="1">
    <citation type="journal article" date="2019" name="bioRxiv">
        <title>The Genome of the Zebra Mussel, Dreissena polymorpha: A Resource for Invasive Species Research.</title>
        <authorList>
            <person name="McCartney M.A."/>
            <person name="Auch B."/>
            <person name="Kono T."/>
            <person name="Mallez S."/>
            <person name="Zhang Y."/>
            <person name="Obille A."/>
            <person name="Becker A."/>
            <person name="Abrahante J.E."/>
            <person name="Garbe J."/>
            <person name="Badalamenti J.P."/>
            <person name="Herman A."/>
            <person name="Mangelson H."/>
            <person name="Liachko I."/>
            <person name="Sullivan S."/>
            <person name="Sone E.D."/>
            <person name="Koren S."/>
            <person name="Silverstein K.A.T."/>
            <person name="Beckman K.B."/>
            <person name="Gohl D.M."/>
        </authorList>
    </citation>
    <scope>NUCLEOTIDE SEQUENCE</scope>
    <source>
        <strain evidence="2">Duluth1</strain>
        <tissue evidence="2">Whole animal</tissue>
    </source>
</reference>
<proteinExistence type="predicted"/>
<protein>
    <recommendedName>
        <fullName evidence="4">NACHT domain-containing protein</fullName>
    </recommendedName>
</protein>
<organism evidence="2 3">
    <name type="scientific">Dreissena polymorpha</name>
    <name type="common">Zebra mussel</name>
    <name type="synonym">Mytilus polymorpha</name>
    <dbReference type="NCBI Taxonomy" id="45954"/>
    <lineage>
        <taxon>Eukaryota</taxon>
        <taxon>Metazoa</taxon>
        <taxon>Spiralia</taxon>
        <taxon>Lophotrochozoa</taxon>
        <taxon>Mollusca</taxon>
        <taxon>Bivalvia</taxon>
        <taxon>Autobranchia</taxon>
        <taxon>Heteroconchia</taxon>
        <taxon>Euheterodonta</taxon>
        <taxon>Imparidentia</taxon>
        <taxon>Neoheterodontei</taxon>
        <taxon>Myida</taxon>
        <taxon>Dreissenoidea</taxon>
        <taxon>Dreissenidae</taxon>
        <taxon>Dreissena</taxon>
    </lineage>
</organism>
<sequence length="1289" mass="148253">MAGNLNSCNLFSDQETCNWFKASVALIITKQGLEKFVDSEIKNFQAVVGTGCGNCSIENVLHCPTGGICKPSPKCFFHKTKALQHRPCPSNACDQVQQNIASQHRYPTPSWKNTKAELWSTNHWEMAKCFLPPDGYIDVSSVQDTDFNGVISIMLNCKWFEQYFSFNISPSPPASACLLTKARQIGRDVRHTSNCQVTDLNLKKNIHKLTLLLSDQKYLANDPDAKVSKSKLICLQNNQPFIPTEELIELLKDAHKSLINLKKAEERLSHKEEKTLNEINIQMQQQAKAACEQVSRQAERAQNEIQAATEKSIARIKRKANEELELISKEAKRSLDQLHVLISTSGAMYDVDAAAYTQTRLGATQHENLTKQDFESRHLSRTETLKDHSNYKHECENFRRRLIQHYQDSLKHMPLSSFSMNESKPSRGIEKLFANRRIYKIQRHNGTDTLQPFVQRIEHEKNLEITCYKDLIYTNNKLNRQIVIQGEACVGKSSFTAKLVLDWCITYKSTSKTSERLTPKTYELLTDFTDIETLNSFAFVFFLPIRDLGADHIITNSIKKHIIDVIYIETERIKAYKLLNRILDTETCLILQDDIDGHREKQPEPERNPNHNQCTVLSTVRPCQLSKERIRGTKIDSLLLMDGIKDPFKLCNKYMQSLGKSEQYEEFKQYIQSNEIEEILSKPIFVTHVVQSWLDGTLSGGSVCELHATILDRLLKKAKNTPCSFDKPSVKCFEKTRHIQSNIERVNSLSELAFQLTFNEEKKSSFVFSASQLSGQCLDGDDIEFALKSGILIRINKSPMLLFAQRSFREFLAAYFIARNENVINDFIARYLKQFPDDILDISEIFIFLCGLNIQAANKLSCLLNEQPTADGCIQFHLMIVAGYREAMANHIDQNLIQLKLNYFQFGLDSETANYIRHRMCFYLHYFTLLKCVLQRNKSNVKSLEINDQHLTSNMHFRLTNKELQDILSSSQHCLEHLRIRFGKSTTEIDMYDVIALTDHINLKCIQIKCARKCDIARILRALPHSIENITLENVKIPKNVIRHFLTKQNQTGFITCTLNECSITSSVECSLDSSNEEQMDSALSNSKSEYMRDDIYNKVSLNSSEDSVQFYEALRGLNIKSLCVSKIENCEKLSELCQELNSLEILRIASYKFVNMLLPHTVRRLHYTFFTASDGELRAFLSKLSTYCHPLEVRLVFGYEKHTEEQFNVLKLALEERKFVGVVLYSFSFGDIDSLTEKDVDDEEISFFKYHYQLHHKKGIIQMKLHRLCSLGPLKKLTAKFKTKTKHD</sequence>
<dbReference type="InterPro" id="IPR027417">
    <property type="entry name" value="P-loop_NTPase"/>
</dbReference>
<reference evidence="2" key="2">
    <citation type="submission" date="2020-11" db="EMBL/GenBank/DDBJ databases">
        <authorList>
            <person name="McCartney M.A."/>
            <person name="Auch B."/>
            <person name="Kono T."/>
            <person name="Mallez S."/>
            <person name="Becker A."/>
            <person name="Gohl D.M."/>
            <person name="Silverstein K.A.T."/>
            <person name="Koren S."/>
            <person name="Bechman K.B."/>
            <person name="Herman A."/>
            <person name="Abrahante J.E."/>
            <person name="Garbe J."/>
        </authorList>
    </citation>
    <scope>NUCLEOTIDE SEQUENCE</scope>
    <source>
        <strain evidence="2">Duluth1</strain>
        <tissue evidence="2">Whole animal</tissue>
    </source>
</reference>
<gene>
    <name evidence="2" type="ORF">DPMN_031530</name>
</gene>
<dbReference type="PANTHER" id="PTHR35083">
    <property type="entry name" value="RGD1565685 PROTEIN"/>
    <property type="match status" value="1"/>
</dbReference>